<dbReference type="SMART" id="SM00360">
    <property type="entry name" value="RRM"/>
    <property type="match status" value="1"/>
</dbReference>
<gene>
    <name evidence="4" type="ORF">PBRASI_LOCUS5050</name>
</gene>
<dbReference type="Pfam" id="PF00076">
    <property type="entry name" value="RRM_1"/>
    <property type="match status" value="1"/>
</dbReference>
<evidence type="ECO:0000256" key="2">
    <source>
        <dbReference type="SAM" id="MobiDB-lite"/>
    </source>
</evidence>
<dbReference type="AlphaFoldDB" id="A0A9N9AZF0"/>
<proteinExistence type="predicted"/>
<dbReference type="SUPFAM" id="SSF54928">
    <property type="entry name" value="RNA-binding domain, RBD"/>
    <property type="match status" value="1"/>
</dbReference>
<dbReference type="Gene3D" id="3.30.70.330">
    <property type="match status" value="1"/>
</dbReference>
<dbReference type="PANTHER" id="PTHR48038">
    <property type="entry name" value="RIBONUCLEOPROTEIN RB97D"/>
    <property type="match status" value="1"/>
</dbReference>
<accession>A0A9N9AZF0</accession>
<keyword evidence="1" id="KW-0694">RNA-binding</keyword>
<sequence>MNLVAAIVVPRVVIDYIAVALETTIDIDIVDDVVGVQIDFMTKGREGGVVTIVMGMGGLGSIRTVRGRREVIRSESDSRDRNGGHETERERDESRYGRGLDGRYDPYVAASQYIDTEFCTRKIYVGDLRQVSHSTLHNAFSQFGEITSLTLFEDKGYAFIDYATAEQAAEARRKMNGAHLGGGSILVNRAKRPERNITGFGNVPWSDADGNAAKQNDITSPRNIEAKTAPTDPSLQLPKRRIIAYDDL</sequence>
<dbReference type="InterPro" id="IPR012677">
    <property type="entry name" value="Nucleotide-bd_a/b_plait_sf"/>
</dbReference>
<dbReference type="EMBL" id="CAJVPI010000561">
    <property type="protein sequence ID" value="CAG8550264.1"/>
    <property type="molecule type" value="Genomic_DNA"/>
</dbReference>
<dbReference type="PANTHER" id="PTHR48038:SF1">
    <property type="entry name" value="RIBONUCLEOPROTEIN RB97D"/>
    <property type="match status" value="1"/>
</dbReference>
<dbReference type="Proteomes" id="UP000789739">
    <property type="component" value="Unassembled WGS sequence"/>
</dbReference>
<evidence type="ECO:0000256" key="1">
    <source>
        <dbReference type="PROSITE-ProRule" id="PRU00176"/>
    </source>
</evidence>
<feature type="region of interest" description="Disordered" evidence="2">
    <location>
        <begin position="200"/>
        <end position="233"/>
    </location>
</feature>
<keyword evidence="5" id="KW-1185">Reference proteome</keyword>
<dbReference type="InterPro" id="IPR035979">
    <property type="entry name" value="RBD_domain_sf"/>
</dbReference>
<evidence type="ECO:0000259" key="3">
    <source>
        <dbReference type="PROSITE" id="PS50102"/>
    </source>
</evidence>
<dbReference type="PROSITE" id="PS50102">
    <property type="entry name" value="RRM"/>
    <property type="match status" value="1"/>
</dbReference>
<dbReference type="GO" id="GO:0003723">
    <property type="term" value="F:RNA binding"/>
    <property type="evidence" value="ECO:0007669"/>
    <property type="project" value="UniProtKB-UniRule"/>
</dbReference>
<protein>
    <submittedName>
        <fullName evidence="4">11217_t:CDS:1</fullName>
    </submittedName>
</protein>
<dbReference type="OrthoDB" id="446113at2759"/>
<feature type="compositionally biased region" description="Polar residues" evidence="2">
    <location>
        <begin position="213"/>
        <end position="222"/>
    </location>
</feature>
<reference evidence="4" key="1">
    <citation type="submission" date="2021-06" db="EMBL/GenBank/DDBJ databases">
        <authorList>
            <person name="Kallberg Y."/>
            <person name="Tangrot J."/>
            <person name="Rosling A."/>
        </authorList>
    </citation>
    <scope>NUCLEOTIDE SEQUENCE</scope>
    <source>
        <strain evidence="4">BR232B</strain>
    </source>
</reference>
<evidence type="ECO:0000313" key="4">
    <source>
        <dbReference type="EMBL" id="CAG8550264.1"/>
    </source>
</evidence>
<comment type="caution">
    <text evidence="4">The sequence shown here is derived from an EMBL/GenBank/DDBJ whole genome shotgun (WGS) entry which is preliminary data.</text>
</comment>
<dbReference type="InterPro" id="IPR000504">
    <property type="entry name" value="RRM_dom"/>
</dbReference>
<feature type="region of interest" description="Disordered" evidence="2">
    <location>
        <begin position="70"/>
        <end position="97"/>
    </location>
</feature>
<name>A0A9N9AZF0_9GLOM</name>
<feature type="domain" description="RRM" evidence="3">
    <location>
        <begin position="121"/>
        <end position="192"/>
    </location>
</feature>
<organism evidence="4 5">
    <name type="scientific">Paraglomus brasilianum</name>
    <dbReference type="NCBI Taxonomy" id="144538"/>
    <lineage>
        <taxon>Eukaryota</taxon>
        <taxon>Fungi</taxon>
        <taxon>Fungi incertae sedis</taxon>
        <taxon>Mucoromycota</taxon>
        <taxon>Glomeromycotina</taxon>
        <taxon>Glomeromycetes</taxon>
        <taxon>Paraglomerales</taxon>
        <taxon>Paraglomeraceae</taxon>
        <taxon>Paraglomus</taxon>
    </lineage>
</organism>
<dbReference type="CDD" id="cd00590">
    <property type="entry name" value="RRM_SF"/>
    <property type="match status" value="1"/>
</dbReference>
<evidence type="ECO:0000313" key="5">
    <source>
        <dbReference type="Proteomes" id="UP000789739"/>
    </source>
</evidence>